<dbReference type="InterPro" id="IPR026881">
    <property type="entry name" value="WYL_dom"/>
</dbReference>
<evidence type="ECO:0000313" key="5">
    <source>
        <dbReference type="Proteomes" id="UP000323257"/>
    </source>
</evidence>
<dbReference type="InterPro" id="IPR051534">
    <property type="entry name" value="CBASS_pafABC_assoc_protein"/>
</dbReference>
<dbReference type="GO" id="GO:0003700">
    <property type="term" value="F:DNA-binding transcription factor activity"/>
    <property type="evidence" value="ECO:0007669"/>
    <property type="project" value="InterPro"/>
</dbReference>
<dbReference type="SUPFAM" id="SSF46785">
    <property type="entry name" value="Winged helix' DNA-binding domain"/>
    <property type="match status" value="1"/>
</dbReference>
<organism evidence="4 5">
    <name type="scientific">Paenibacillus methanolicus</name>
    <dbReference type="NCBI Taxonomy" id="582686"/>
    <lineage>
        <taxon>Bacteria</taxon>
        <taxon>Bacillati</taxon>
        <taxon>Bacillota</taxon>
        <taxon>Bacilli</taxon>
        <taxon>Bacillales</taxon>
        <taxon>Paenibacillaceae</taxon>
        <taxon>Paenibacillus</taxon>
    </lineage>
</organism>
<gene>
    <name evidence="4" type="ORF">BCM02_104299</name>
</gene>
<dbReference type="PROSITE" id="PS52050">
    <property type="entry name" value="WYL"/>
    <property type="match status" value="1"/>
</dbReference>
<dbReference type="PANTHER" id="PTHR34580:SF1">
    <property type="entry name" value="PROTEIN PAFC"/>
    <property type="match status" value="1"/>
</dbReference>
<dbReference type="PROSITE" id="PS51000">
    <property type="entry name" value="HTH_DEOR_2"/>
    <property type="match status" value="1"/>
</dbReference>
<dbReference type="InterPro" id="IPR036388">
    <property type="entry name" value="WH-like_DNA-bd_sf"/>
</dbReference>
<reference evidence="4 5" key="1">
    <citation type="submission" date="2019-07" db="EMBL/GenBank/DDBJ databases">
        <title>Genomic Encyclopedia of Type Strains, Phase III (KMG-III): the genomes of soil and plant-associated and newly described type strains.</title>
        <authorList>
            <person name="Whitman W."/>
        </authorList>
    </citation>
    <scope>NUCLEOTIDE SEQUENCE [LARGE SCALE GENOMIC DNA]</scope>
    <source>
        <strain evidence="4 5">BL24</strain>
    </source>
</reference>
<dbReference type="InterPro" id="IPR036390">
    <property type="entry name" value="WH_DNA-bd_sf"/>
</dbReference>
<feature type="domain" description="HTH deoR-type" evidence="3">
    <location>
        <begin position="2"/>
        <end position="57"/>
    </location>
</feature>
<keyword evidence="4" id="KW-0238">DNA-binding</keyword>
<dbReference type="AlphaFoldDB" id="A0A5S5C8W4"/>
<dbReference type="Pfam" id="PF25583">
    <property type="entry name" value="WCX"/>
    <property type="match status" value="1"/>
</dbReference>
<comment type="caution">
    <text evidence="4">The sequence shown here is derived from an EMBL/GenBank/DDBJ whole genome shotgun (WGS) entry which is preliminary data.</text>
</comment>
<name>A0A5S5C8W4_9BACL</name>
<dbReference type="InterPro" id="IPR001034">
    <property type="entry name" value="DeoR_HTH"/>
</dbReference>
<dbReference type="GO" id="GO:0003677">
    <property type="term" value="F:DNA binding"/>
    <property type="evidence" value="ECO:0007669"/>
    <property type="project" value="UniProtKB-KW"/>
</dbReference>
<dbReference type="SMART" id="SM00420">
    <property type="entry name" value="HTH_DEOR"/>
    <property type="match status" value="1"/>
</dbReference>
<sequence length="325" mass="36693">MKLDRLLAITMLLLNRRRVSAKELSDRFEVSLRTVYRDLETINQAGIPVVSYAGASGGYEIMDQYRLDRQFLSMEELQSIIIALRGIRSSMAEQDIPALLDKVGALVAKSERGSAGLMSEQVVIDMNPWQGGAAVKELLARLKDAIRETRVIRFVYTSGRGEESERVCEPLGVVLKGYSWYLYGYCRLRQDYRIFRLSRIERLAALEQRFERRDSVPAEITYDRIGTGGEAEAHVNLLLRYQPRAKATVMDYYEPGQITVEPEGTLLVAATQPEEPWLYGMLLACGTDVQVLEPEHVARELAARARAIVSLYERESKLAVPQADA</sequence>
<accession>A0A5S5C8W4</accession>
<dbReference type="InterPro" id="IPR057727">
    <property type="entry name" value="WCX_dom"/>
</dbReference>
<keyword evidence="2" id="KW-0804">Transcription</keyword>
<dbReference type="InterPro" id="IPR028349">
    <property type="entry name" value="PafC-like"/>
</dbReference>
<protein>
    <submittedName>
        <fullName evidence="4">Putative DNA-binding transcriptional regulator YafY</fullName>
    </submittedName>
</protein>
<proteinExistence type="predicted"/>
<evidence type="ECO:0000256" key="2">
    <source>
        <dbReference type="ARBA" id="ARBA00023163"/>
    </source>
</evidence>
<dbReference type="Proteomes" id="UP000323257">
    <property type="component" value="Unassembled WGS sequence"/>
</dbReference>
<evidence type="ECO:0000256" key="1">
    <source>
        <dbReference type="ARBA" id="ARBA00023015"/>
    </source>
</evidence>
<dbReference type="Gene3D" id="1.10.10.10">
    <property type="entry name" value="Winged helix-like DNA-binding domain superfamily/Winged helix DNA-binding domain"/>
    <property type="match status" value="1"/>
</dbReference>
<evidence type="ECO:0000313" key="4">
    <source>
        <dbReference type="EMBL" id="TYP75619.1"/>
    </source>
</evidence>
<evidence type="ECO:0000259" key="3">
    <source>
        <dbReference type="PROSITE" id="PS51000"/>
    </source>
</evidence>
<dbReference type="Pfam" id="PF08279">
    <property type="entry name" value="HTH_11"/>
    <property type="match status" value="1"/>
</dbReference>
<dbReference type="Pfam" id="PF13280">
    <property type="entry name" value="WYL"/>
    <property type="match status" value="1"/>
</dbReference>
<dbReference type="PANTHER" id="PTHR34580">
    <property type="match status" value="1"/>
</dbReference>
<dbReference type="OrthoDB" id="9815009at2"/>
<dbReference type="PIRSF" id="PIRSF016838">
    <property type="entry name" value="PafC"/>
    <property type="match status" value="1"/>
</dbReference>
<dbReference type="InterPro" id="IPR013196">
    <property type="entry name" value="HTH_11"/>
</dbReference>
<dbReference type="EMBL" id="VNHS01000004">
    <property type="protein sequence ID" value="TYP75619.1"/>
    <property type="molecule type" value="Genomic_DNA"/>
</dbReference>
<keyword evidence="5" id="KW-1185">Reference proteome</keyword>
<keyword evidence="1" id="KW-0805">Transcription regulation</keyword>
<dbReference type="RefSeq" id="WP_148929540.1">
    <property type="nucleotide sequence ID" value="NZ_VNHS01000004.1"/>
</dbReference>